<evidence type="ECO:0000313" key="9">
    <source>
        <dbReference type="RefSeq" id="XP_011503258.1"/>
    </source>
</evidence>
<dbReference type="SMART" id="SM00494">
    <property type="entry name" value="ChtBD2"/>
    <property type="match status" value="7"/>
</dbReference>
<evidence type="ECO:0000259" key="7">
    <source>
        <dbReference type="PROSITE" id="PS50940"/>
    </source>
</evidence>
<feature type="region of interest" description="Disordered" evidence="6">
    <location>
        <begin position="116"/>
        <end position="170"/>
    </location>
</feature>
<feature type="region of interest" description="Disordered" evidence="6">
    <location>
        <begin position="288"/>
        <end position="312"/>
    </location>
</feature>
<feature type="domain" description="Chitin-binding type-2" evidence="7">
    <location>
        <begin position="25"/>
        <end position="87"/>
    </location>
</feature>
<reference evidence="9" key="1">
    <citation type="submission" date="2025-08" db="UniProtKB">
        <authorList>
            <consortium name="RefSeq"/>
        </authorList>
    </citation>
    <scope>IDENTIFICATION</scope>
</reference>
<evidence type="ECO:0000256" key="1">
    <source>
        <dbReference type="ARBA" id="ARBA00022669"/>
    </source>
</evidence>
<dbReference type="Pfam" id="PF01607">
    <property type="entry name" value="CBM_14"/>
    <property type="match status" value="6"/>
</dbReference>
<feature type="compositionally biased region" description="Low complexity" evidence="6">
    <location>
        <begin position="772"/>
        <end position="795"/>
    </location>
</feature>
<dbReference type="AlphaFoldDB" id="A0AAJ6YS94"/>
<feature type="region of interest" description="Disordered" evidence="6">
    <location>
        <begin position="768"/>
        <end position="839"/>
    </location>
</feature>
<dbReference type="RefSeq" id="XP_011503258.1">
    <property type="nucleotide sequence ID" value="XM_011504956.1"/>
</dbReference>
<dbReference type="InterPro" id="IPR002557">
    <property type="entry name" value="Chitin-bd_dom"/>
</dbReference>
<dbReference type="Proteomes" id="UP000695007">
    <property type="component" value="Unplaced"/>
</dbReference>
<feature type="region of interest" description="Disordered" evidence="6">
    <location>
        <begin position="852"/>
        <end position="923"/>
    </location>
</feature>
<dbReference type="InterPro" id="IPR036508">
    <property type="entry name" value="Chitin-bd_dom_sf"/>
</dbReference>
<feature type="compositionally biased region" description="Polar residues" evidence="6">
    <location>
        <begin position="867"/>
        <end position="878"/>
    </location>
</feature>
<evidence type="ECO:0000256" key="6">
    <source>
        <dbReference type="SAM" id="MobiDB-lite"/>
    </source>
</evidence>
<dbReference type="GeneID" id="105366499"/>
<dbReference type="GO" id="GO:0008061">
    <property type="term" value="F:chitin binding"/>
    <property type="evidence" value="ECO:0007669"/>
    <property type="project" value="UniProtKB-KW"/>
</dbReference>
<feature type="compositionally biased region" description="Low complexity" evidence="6">
    <location>
        <begin position="673"/>
        <end position="685"/>
    </location>
</feature>
<keyword evidence="5" id="KW-0325">Glycoprotein</keyword>
<sequence length="1204" mass="133290">MIDNEIYDYYRQESSNQDVIETSVSYECKSEGFHPDRNDCRIFYRCVEWGNNSPLTPFKFECGIGTVFSPSKGNICVHPNDSNRPECCEPSNEIDSNESSSSHSWNYELEISSPFHNPSSTKYPSQTQQPYYPNYPSQTEKPQYQHYSVQAQKPQQSTSYLQTQKKEPNLQTQTTQQINYLSSTDSQHATYPSNLDLPEVIQCSGIKGVSCTSSSECAKEGFFANPKDCHKFYRCVNENSILKRYDFTCGVGTAWDQTIQTCNHEYNVANCSLDHVTQNQTQPSVIASQTAGSDTSFRPPSTQTSQFPWSNSNSSTLTSMGIPYPFPQSIQNSTNPTYLPPQLTQYPIQSTYSQHSTYSTYPISSLTQGPVNPMQFQSTNGPEYIPPQLTTINTSSSSNSNNGNEVLDTGIKPCFSTGSIKDCKEEGFFPNPEDCHKFFRCVNENGSFRQYSFECGTGTTWNQQLQTCNFVNSISGCGPSESGINLPDFGSVNQNPHTDIDSGSNKPSLTTLTLPSEITNHQQPQKPPSIEQQINSPSSGNKPQIFNKNNCQSEGFFANVNECQKFYRCVSHYSGYVKYDFDCAPGTAWDQSLLTCNYIALITTCNRLQNVVNSNQPESIGESSTLPFLQSSFVTQRPTEYKPGTMNSFQSTININLSSENFNSTQESFTTSMSTGISSSTISTSRTEDSSEQSTKLDCVTPKTNNTIVCNNAGFYPHPTHCNKFYRCVDNGKGFNVYYFDCPVGTIFDPSIEVCNYAESVYPVRDCRTGESESSTSSQSQSSTTQRITSIETTTKSQNGIFTTTITSEIPSEPSSVGLVTTEPSTIGIIEGSPTLMTMNSESTTLNTEITISNSETSSSDSEITNPSSTSTSLESQATISSSETTTISSEETTSSSESISNSESITLNSDGTTSEITSSDVTTSGFETTISNTKTTVLEETSTTTALPLTSIEMTTNAGTETTVSITDNSSVSEQSTTDIATQETISASSGTVGSQESTTIISNEKPTVSDNCPTPTNLTDEQIVLVCPTGFRRHPKLCNLFYQCTMSGNTEVKILILKCPEGTIFDEETNKCLPESESSKPCKGTITGKRIQRGVNKEFTSLIEVSKKPLCPEEGHFPYRDGCSNIFYKCGRNSRYDLEGYLFKCPKYFVYWSVSRRCERISRLPMCTKMSNEIENENENWKNRWEIPVEDRNLSARSLFHY</sequence>
<evidence type="ECO:0000256" key="2">
    <source>
        <dbReference type="ARBA" id="ARBA00022729"/>
    </source>
</evidence>
<protein>
    <submittedName>
        <fullName evidence="9">Uncharacterized protein YMR317W-like</fullName>
    </submittedName>
</protein>
<feature type="domain" description="Chitin-binding type-2" evidence="7">
    <location>
        <begin position="548"/>
        <end position="607"/>
    </location>
</feature>
<feature type="domain" description="Chitin-binding type-2" evidence="7">
    <location>
        <begin position="214"/>
        <end position="273"/>
    </location>
</feature>
<keyword evidence="2" id="KW-0732">Signal</keyword>
<evidence type="ECO:0000313" key="8">
    <source>
        <dbReference type="Proteomes" id="UP000695007"/>
    </source>
</evidence>
<feature type="compositionally biased region" description="Polar residues" evidence="6">
    <location>
        <begin position="491"/>
        <end position="544"/>
    </location>
</feature>
<proteinExistence type="predicted"/>
<feature type="compositionally biased region" description="Low complexity" evidence="6">
    <location>
        <begin position="852"/>
        <end position="866"/>
    </location>
</feature>
<evidence type="ECO:0000256" key="3">
    <source>
        <dbReference type="ARBA" id="ARBA00022737"/>
    </source>
</evidence>
<feature type="region of interest" description="Disordered" evidence="6">
    <location>
        <begin position="956"/>
        <end position="980"/>
    </location>
</feature>
<feature type="compositionally biased region" description="Polar residues" evidence="6">
    <location>
        <begin position="908"/>
        <end position="923"/>
    </location>
</feature>
<dbReference type="PROSITE" id="PS50940">
    <property type="entry name" value="CHIT_BIND_II"/>
    <property type="match status" value="7"/>
</dbReference>
<feature type="domain" description="Chitin-binding type-2" evidence="7">
    <location>
        <begin position="1026"/>
        <end position="1086"/>
    </location>
</feature>
<dbReference type="KEGG" id="csol:105366499"/>
<dbReference type="SUPFAM" id="SSF57625">
    <property type="entry name" value="Invertebrate chitin-binding proteins"/>
    <property type="match status" value="6"/>
</dbReference>
<feature type="compositionally biased region" description="Low complexity" evidence="6">
    <location>
        <begin position="879"/>
        <end position="907"/>
    </location>
</feature>
<dbReference type="GO" id="GO:0005576">
    <property type="term" value="C:extracellular region"/>
    <property type="evidence" value="ECO:0007669"/>
    <property type="project" value="InterPro"/>
</dbReference>
<feature type="domain" description="Chitin-binding type-2" evidence="7">
    <location>
        <begin position="420"/>
        <end position="479"/>
    </location>
</feature>
<evidence type="ECO:0000256" key="5">
    <source>
        <dbReference type="ARBA" id="ARBA00023180"/>
    </source>
</evidence>
<accession>A0AAJ6YS94</accession>
<keyword evidence="4" id="KW-1015">Disulfide bond</keyword>
<feature type="compositionally biased region" description="Low complexity" evidence="6">
    <location>
        <begin position="89"/>
        <end position="103"/>
    </location>
</feature>
<feature type="region of interest" description="Disordered" evidence="6">
    <location>
        <begin position="82"/>
        <end position="103"/>
    </location>
</feature>
<feature type="domain" description="Chitin-binding type-2" evidence="7">
    <location>
        <begin position="1110"/>
        <end position="1171"/>
    </location>
</feature>
<name>A0AAJ6YS94_9HYME</name>
<dbReference type="Gene3D" id="2.170.140.10">
    <property type="entry name" value="Chitin binding domain"/>
    <property type="match status" value="7"/>
</dbReference>
<keyword evidence="8" id="KW-1185">Reference proteome</keyword>
<feature type="region of interest" description="Disordered" evidence="6">
    <location>
        <begin position="488"/>
        <end position="544"/>
    </location>
</feature>
<keyword evidence="1" id="KW-0147">Chitin-binding</keyword>
<organism evidence="8 9">
    <name type="scientific">Ceratosolen solmsi marchali</name>
    <dbReference type="NCBI Taxonomy" id="326594"/>
    <lineage>
        <taxon>Eukaryota</taxon>
        <taxon>Metazoa</taxon>
        <taxon>Ecdysozoa</taxon>
        <taxon>Arthropoda</taxon>
        <taxon>Hexapoda</taxon>
        <taxon>Insecta</taxon>
        <taxon>Pterygota</taxon>
        <taxon>Neoptera</taxon>
        <taxon>Endopterygota</taxon>
        <taxon>Hymenoptera</taxon>
        <taxon>Apocrita</taxon>
        <taxon>Proctotrupomorpha</taxon>
        <taxon>Chalcidoidea</taxon>
        <taxon>Agaonidae</taxon>
        <taxon>Agaoninae</taxon>
        <taxon>Ceratosolen</taxon>
    </lineage>
</organism>
<feature type="region of interest" description="Disordered" evidence="6">
    <location>
        <begin position="673"/>
        <end position="697"/>
    </location>
</feature>
<keyword evidence="3" id="KW-0677">Repeat</keyword>
<evidence type="ECO:0000256" key="4">
    <source>
        <dbReference type="ARBA" id="ARBA00023157"/>
    </source>
</evidence>
<feature type="compositionally biased region" description="Polar residues" evidence="6">
    <location>
        <begin position="796"/>
        <end position="825"/>
    </location>
</feature>
<dbReference type="PANTHER" id="PTHR23301">
    <property type="entry name" value="CHITIN BINDING PERITROPHIN-A"/>
    <property type="match status" value="1"/>
</dbReference>
<dbReference type="PANTHER" id="PTHR23301:SF110">
    <property type="entry name" value="LD43683P-RELATED"/>
    <property type="match status" value="1"/>
</dbReference>
<dbReference type="InterPro" id="IPR051940">
    <property type="entry name" value="Chitin_bind-dev_reg"/>
</dbReference>
<feature type="domain" description="Chitin-binding type-2" evidence="7">
    <location>
        <begin position="707"/>
        <end position="769"/>
    </location>
</feature>
<gene>
    <name evidence="9" type="primary">LOC105366499</name>
</gene>